<dbReference type="InterPro" id="IPR050491">
    <property type="entry name" value="AmpC-like"/>
</dbReference>
<dbReference type="Gene3D" id="3.40.710.10">
    <property type="entry name" value="DD-peptidase/beta-lactamase superfamily"/>
    <property type="match status" value="1"/>
</dbReference>
<protein>
    <submittedName>
        <fullName evidence="2">D-alanyl-D-alanine carboxypeptidase</fullName>
        <ecNumber evidence="2">3.4.16.4</ecNumber>
    </submittedName>
</protein>
<keyword evidence="2" id="KW-0645">Protease</keyword>
<dbReference type="EMBL" id="JADBEB010000001">
    <property type="protein sequence ID" value="MBE1489581.1"/>
    <property type="molecule type" value="Genomic_DNA"/>
</dbReference>
<reference evidence="2" key="1">
    <citation type="submission" date="2020-10" db="EMBL/GenBank/DDBJ databases">
        <title>Sequencing the genomes of 1000 actinobacteria strains.</title>
        <authorList>
            <person name="Klenk H.-P."/>
        </authorList>
    </citation>
    <scope>NUCLEOTIDE SEQUENCE</scope>
    <source>
        <strain evidence="2">DSM 46832</strain>
    </source>
</reference>
<comment type="caution">
    <text evidence="2">The sequence shown here is derived from an EMBL/GenBank/DDBJ whole genome shotgun (WGS) entry which is preliminary data.</text>
</comment>
<dbReference type="PANTHER" id="PTHR46825">
    <property type="entry name" value="D-ALANYL-D-ALANINE-CARBOXYPEPTIDASE/ENDOPEPTIDASE AMPH"/>
    <property type="match status" value="1"/>
</dbReference>
<dbReference type="InterPro" id="IPR001466">
    <property type="entry name" value="Beta-lactam-related"/>
</dbReference>
<dbReference type="PANTHER" id="PTHR46825:SF7">
    <property type="entry name" value="D-ALANYL-D-ALANINE CARBOXYPEPTIDASE"/>
    <property type="match status" value="1"/>
</dbReference>
<evidence type="ECO:0000313" key="3">
    <source>
        <dbReference type="Proteomes" id="UP000649753"/>
    </source>
</evidence>
<accession>A0A927MAG3</accession>
<dbReference type="SUPFAM" id="SSF56601">
    <property type="entry name" value="beta-lactamase/transpeptidase-like"/>
    <property type="match status" value="1"/>
</dbReference>
<feature type="domain" description="Beta-lactamase-related" evidence="1">
    <location>
        <begin position="157"/>
        <end position="490"/>
    </location>
</feature>
<dbReference type="GO" id="GO:0009002">
    <property type="term" value="F:serine-type D-Ala-D-Ala carboxypeptidase activity"/>
    <property type="evidence" value="ECO:0007669"/>
    <property type="project" value="UniProtKB-EC"/>
</dbReference>
<sequence>MTITLSDQDKSTLRIAAYGAVALMAAAGAAGEPHKIATSGSIALGSATGLIGHVLADHQEGKDLTGKSVAEITDRVLPALTAAMNLLKQQDPAEADNFRRTVLVAVETVQMRQGRPSPATPEMVRKITEALDAARVAVADSGAVPEAATGQDRPELQKAIEEIVDSGFVGVSLRVHDERGEWVRSAGVAELGGTAKPPVNGHARIGSNTKTFTATLVLQLVAEGKIELDTPAADYLPEFGLDRRITVRMLLQHTSGLFNFTGEVYDDGTIVHGIPVPYGTTGKEWVDKRFHTYRPEELVRLALSKPARFEPGTGWSYSNTNYVLARLLIEKVTGRSLAEEMQRRILGPLGLSGTVVPDASPEISEPHAHVYYRYEEAGQQKTIDVTRYNPSWVSTGGDMISTSQDLHTFISALIGGKLLPAPLLAEMCTPHATGIPNMDYGLGVFVQKTDCGGTVITHNGGNVGSATLMYSTPDGSKTLTAVLNCVGDADMSIATAFQNAQQRLVNEVFCGEQADPAQPAD</sequence>
<proteinExistence type="predicted"/>
<organism evidence="2 3">
    <name type="scientific">Plantactinospora soyae</name>
    <dbReference type="NCBI Taxonomy" id="1544732"/>
    <lineage>
        <taxon>Bacteria</taxon>
        <taxon>Bacillati</taxon>
        <taxon>Actinomycetota</taxon>
        <taxon>Actinomycetes</taxon>
        <taxon>Micromonosporales</taxon>
        <taxon>Micromonosporaceae</taxon>
        <taxon>Plantactinospora</taxon>
    </lineage>
</organism>
<dbReference type="AlphaFoldDB" id="A0A927MAG3"/>
<dbReference type="Proteomes" id="UP000649753">
    <property type="component" value="Unassembled WGS sequence"/>
</dbReference>
<dbReference type="EC" id="3.4.16.4" evidence="2"/>
<keyword evidence="3" id="KW-1185">Reference proteome</keyword>
<dbReference type="RefSeq" id="WP_225945675.1">
    <property type="nucleotide sequence ID" value="NZ_JADBEB010000001.1"/>
</dbReference>
<evidence type="ECO:0000259" key="1">
    <source>
        <dbReference type="Pfam" id="PF00144"/>
    </source>
</evidence>
<dbReference type="Pfam" id="PF00144">
    <property type="entry name" value="Beta-lactamase"/>
    <property type="match status" value="1"/>
</dbReference>
<gene>
    <name evidence="2" type="ORF">H4W31_005219</name>
</gene>
<dbReference type="InterPro" id="IPR012338">
    <property type="entry name" value="Beta-lactam/transpept-like"/>
</dbReference>
<keyword evidence="2" id="KW-0121">Carboxypeptidase</keyword>
<keyword evidence="2" id="KW-0378">Hydrolase</keyword>
<name>A0A927MAG3_9ACTN</name>
<evidence type="ECO:0000313" key="2">
    <source>
        <dbReference type="EMBL" id="MBE1489581.1"/>
    </source>
</evidence>